<feature type="modified residue" description="4-aspartylphosphate" evidence="2">
    <location>
        <position position="118"/>
    </location>
</feature>
<organism evidence="4 5">
    <name type="scientific">Marinobacterium maritimum</name>
    <dbReference type="NCBI Taxonomy" id="500162"/>
    <lineage>
        <taxon>Bacteria</taxon>
        <taxon>Pseudomonadati</taxon>
        <taxon>Pseudomonadota</taxon>
        <taxon>Gammaproteobacteria</taxon>
        <taxon>Oceanospirillales</taxon>
        <taxon>Oceanospirillaceae</taxon>
        <taxon>Marinobacterium</taxon>
    </lineage>
</organism>
<dbReference type="Pfam" id="PF00072">
    <property type="entry name" value="Response_reg"/>
    <property type="match status" value="1"/>
</dbReference>
<evidence type="ECO:0000256" key="1">
    <source>
        <dbReference type="ARBA" id="ARBA00022553"/>
    </source>
</evidence>
<dbReference type="InterPro" id="IPR041657">
    <property type="entry name" value="HTH_17"/>
</dbReference>
<dbReference type="InterPro" id="IPR001789">
    <property type="entry name" value="Sig_transdc_resp-reg_receiver"/>
</dbReference>
<comment type="caution">
    <text evidence="4">The sequence shown here is derived from an EMBL/GenBank/DDBJ whole genome shotgun (WGS) entry which is preliminary data.</text>
</comment>
<dbReference type="EMBL" id="BAAAET010000001">
    <property type="protein sequence ID" value="GAA0687614.1"/>
    <property type="molecule type" value="Genomic_DNA"/>
</dbReference>
<proteinExistence type="predicted"/>
<gene>
    <name evidence="4" type="ORF">GCM10009104_12180</name>
</gene>
<evidence type="ECO:0000256" key="2">
    <source>
        <dbReference type="PROSITE-ProRule" id="PRU00169"/>
    </source>
</evidence>
<evidence type="ECO:0000259" key="3">
    <source>
        <dbReference type="PROSITE" id="PS50110"/>
    </source>
</evidence>
<dbReference type="RefSeq" id="WP_343803772.1">
    <property type="nucleotide sequence ID" value="NZ_BAAAET010000001.1"/>
</dbReference>
<dbReference type="PANTHER" id="PTHR44591">
    <property type="entry name" value="STRESS RESPONSE REGULATOR PROTEIN 1"/>
    <property type="match status" value="1"/>
</dbReference>
<protein>
    <submittedName>
        <fullName evidence="4">Response regulator</fullName>
    </submittedName>
</protein>
<keyword evidence="1 2" id="KW-0597">Phosphoprotein</keyword>
<dbReference type="InterPro" id="IPR011006">
    <property type="entry name" value="CheY-like_superfamily"/>
</dbReference>
<feature type="domain" description="Response regulatory" evidence="3">
    <location>
        <begin position="69"/>
        <end position="184"/>
    </location>
</feature>
<dbReference type="PANTHER" id="PTHR44591:SF3">
    <property type="entry name" value="RESPONSE REGULATORY DOMAIN-CONTAINING PROTEIN"/>
    <property type="match status" value="1"/>
</dbReference>
<sequence>MKTLTTGEIAKMCDVNLRTVIRWIDRGDLKGFKLPGRGNNRVQLEDFLHFLQAHGMPIPPELSSEENSRILIIDDEAAVARSIGRVLRSAGYDTEIANDGFQGGSLLMKQQPALVTLDLRMPGISGYDVLKFIRTTPETATTKVIVISALDQPSLQRALDEGADAVLSKPFDNQQLTDLVKALLPLQGQQHTSPAE</sequence>
<evidence type="ECO:0000313" key="5">
    <source>
        <dbReference type="Proteomes" id="UP001499915"/>
    </source>
</evidence>
<evidence type="ECO:0000313" key="4">
    <source>
        <dbReference type="EMBL" id="GAA0687614.1"/>
    </source>
</evidence>
<dbReference type="Pfam" id="PF12728">
    <property type="entry name" value="HTH_17"/>
    <property type="match status" value="1"/>
</dbReference>
<dbReference type="InterPro" id="IPR050595">
    <property type="entry name" value="Bact_response_regulator"/>
</dbReference>
<reference evidence="4 5" key="1">
    <citation type="journal article" date="2019" name="Int. J. Syst. Evol. Microbiol.">
        <title>The Global Catalogue of Microorganisms (GCM) 10K type strain sequencing project: providing services to taxonomists for standard genome sequencing and annotation.</title>
        <authorList>
            <consortium name="The Broad Institute Genomics Platform"/>
            <consortium name="The Broad Institute Genome Sequencing Center for Infectious Disease"/>
            <person name="Wu L."/>
            <person name="Ma J."/>
        </authorList>
    </citation>
    <scope>NUCLEOTIDE SEQUENCE [LARGE SCALE GENOMIC DNA]</scope>
    <source>
        <strain evidence="4 5">JCM 15134</strain>
    </source>
</reference>
<dbReference type="PROSITE" id="PS50110">
    <property type="entry name" value="RESPONSE_REGULATORY"/>
    <property type="match status" value="1"/>
</dbReference>
<keyword evidence="5" id="KW-1185">Reference proteome</keyword>
<dbReference type="SUPFAM" id="SSF46955">
    <property type="entry name" value="Putative DNA-binding domain"/>
    <property type="match status" value="1"/>
</dbReference>
<name>A0ABN1I490_9GAMM</name>
<dbReference type="Proteomes" id="UP001499915">
    <property type="component" value="Unassembled WGS sequence"/>
</dbReference>
<dbReference type="InterPro" id="IPR009061">
    <property type="entry name" value="DNA-bd_dom_put_sf"/>
</dbReference>
<dbReference type="SMART" id="SM00448">
    <property type="entry name" value="REC"/>
    <property type="match status" value="1"/>
</dbReference>
<dbReference type="Gene3D" id="3.40.50.2300">
    <property type="match status" value="1"/>
</dbReference>
<dbReference type="SUPFAM" id="SSF52172">
    <property type="entry name" value="CheY-like"/>
    <property type="match status" value="1"/>
</dbReference>
<accession>A0ABN1I490</accession>